<feature type="compositionally biased region" description="Basic and acidic residues" evidence="1">
    <location>
        <begin position="91"/>
        <end position="102"/>
    </location>
</feature>
<feature type="region of interest" description="Disordered" evidence="1">
    <location>
        <begin position="225"/>
        <end position="249"/>
    </location>
</feature>
<feature type="region of interest" description="Disordered" evidence="1">
    <location>
        <begin position="134"/>
        <end position="167"/>
    </location>
</feature>
<accession>A0A6J5TB57</accession>
<evidence type="ECO:0000313" key="2">
    <source>
        <dbReference type="EMBL" id="CAB4242225.1"/>
    </source>
</evidence>
<evidence type="ECO:0000256" key="1">
    <source>
        <dbReference type="SAM" id="MobiDB-lite"/>
    </source>
</evidence>
<feature type="compositionally biased region" description="Basic and acidic residues" evidence="1">
    <location>
        <begin position="134"/>
        <end position="145"/>
    </location>
</feature>
<name>A0A6J5TB57_9CAUD</name>
<gene>
    <name evidence="2" type="ORF">UFOVP83_38</name>
</gene>
<sequence length="260" mass="29974">MGVSHYPWFRLYTEFAHDPKVQMLAFEDQRHFIVLLCLKCNGTLDTSAVSDSHKDRLICKSLGLDATTGSEVKRRLMEVNLIDSGWQPTKWDARQSKSDHSNGRVKKHREKQRLNNEKQECNVTVTDKIRIDKNRIEEEEREREGAQQVAAPPTRTRSRSGNGSRISDDFALTSERIAVAVAEKIDPQRTFAGFMDYWQSASGARARKVDWDAVWRNWCRRQSDMNAQQRGNKKQSTSVDGTARINPNYNPAEFENVKWT</sequence>
<protein>
    <submittedName>
        <fullName evidence="2">Uncharacterized protein</fullName>
    </submittedName>
</protein>
<dbReference type="EMBL" id="LR797826">
    <property type="protein sequence ID" value="CAB4242225.1"/>
    <property type="molecule type" value="Genomic_DNA"/>
</dbReference>
<organism evidence="2">
    <name type="scientific">uncultured Caudovirales phage</name>
    <dbReference type="NCBI Taxonomy" id="2100421"/>
    <lineage>
        <taxon>Viruses</taxon>
        <taxon>Duplodnaviria</taxon>
        <taxon>Heunggongvirae</taxon>
        <taxon>Uroviricota</taxon>
        <taxon>Caudoviricetes</taxon>
        <taxon>Peduoviridae</taxon>
        <taxon>Maltschvirus</taxon>
        <taxon>Maltschvirus maltsch</taxon>
    </lineage>
</organism>
<proteinExistence type="predicted"/>
<reference evidence="2" key="1">
    <citation type="submission" date="2020-05" db="EMBL/GenBank/DDBJ databases">
        <authorList>
            <person name="Chiriac C."/>
            <person name="Salcher M."/>
            <person name="Ghai R."/>
            <person name="Kavagutti S V."/>
        </authorList>
    </citation>
    <scope>NUCLEOTIDE SEQUENCE</scope>
</reference>
<feature type="region of interest" description="Disordered" evidence="1">
    <location>
        <begin position="91"/>
        <end position="116"/>
    </location>
</feature>